<dbReference type="EMBL" id="BSDY01000023">
    <property type="protein sequence ID" value="GLI57748.1"/>
    <property type="molecule type" value="Genomic_DNA"/>
</dbReference>
<dbReference type="InterPro" id="IPR011990">
    <property type="entry name" value="TPR-like_helical_dom_sf"/>
</dbReference>
<dbReference type="InterPro" id="IPR019734">
    <property type="entry name" value="TPR_rpt"/>
</dbReference>
<dbReference type="SUPFAM" id="SSF48452">
    <property type="entry name" value="TPR-like"/>
    <property type="match status" value="1"/>
</dbReference>
<proteinExistence type="predicted"/>
<evidence type="ECO:0000313" key="2">
    <source>
        <dbReference type="Proteomes" id="UP001144471"/>
    </source>
</evidence>
<dbReference type="Proteomes" id="UP001144471">
    <property type="component" value="Unassembled WGS sequence"/>
</dbReference>
<organism evidence="1 2">
    <name type="scientific">Propionigenium maris DSM 9537</name>
    <dbReference type="NCBI Taxonomy" id="1123000"/>
    <lineage>
        <taxon>Bacteria</taxon>
        <taxon>Fusobacteriati</taxon>
        <taxon>Fusobacteriota</taxon>
        <taxon>Fusobacteriia</taxon>
        <taxon>Fusobacteriales</taxon>
        <taxon>Fusobacteriaceae</taxon>
        <taxon>Propionigenium</taxon>
    </lineage>
</organism>
<reference evidence="1" key="1">
    <citation type="submission" date="2022-12" db="EMBL/GenBank/DDBJ databases">
        <title>Reference genome sequencing for broad-spectrum identification of bacterial and archaeal isolates by mass spectrometry.</title>
        <authorList>
            <person name="Sekiguchi Y."/>
            <person name="Tourlousse D.M."/>
        </authorList>
    </citation>
    <scope>NUCLEOTIDE SEQUENCE</scope>
    <source>
        <strain evidence="1">10succ1</strain>
    </source>
</reference>
<comment type="caution">
    <text evidence="1">The sequence shown here is derived from an EMBL/GenBank/DDBJ whole genome shotgun (WGS) entry which is preliminary data.</text>
</comment>
<accession>A0A9W6GNE7</accession>
<evidence type="ECO:0008006" key="3">
    <source>
        <dbReference type="Google" id="ProtNLM"/>
    </source>
</evidence>
<protein>
    <recommendedName>
        <fullName evidence="3">Tetratricopeptide repeat-containing protein</fullName>
    </recommendedName>
</protein>
<dbReference type="AlphaFoldDB" id="A0A9W6GNE7"/>
<name>A0A9W6GNE7_9FUSO</name>
<sequence>MEKHSTYMLAKIELSDSESIIELANFFKTSYHDFGEQVFEVCISLLERMIDFSKKKEMKEILDLIIDEAIGVLEGEDLLFISHAYVLANNYNLAYEENVDFYEKVIYRTDFHKKNDFYSACLFVNLSLSYNYLKNYDEAIKVLERNNQVRIQLGVNYELAGKVDKAISIYKGIIKNSDDKDDFIHAHFNLFELYKNQGDFSKAKKILEEIEPEFLLTDNNNYKVTRSFLLHDYYKKLGNRVKTFRYLKMAALEYEAEKDIDIANKIEALKAGILGNKFSLPDILETYSKYKQFADSELINLLERREVTV</sequence>
<keyword evidence="2" id="KW-1185">Reference proteome</keyword>
<dbReference type="RefSeq" id="WP_281837424.1">
    <property type="nucleotide sequence ID" value="NZ_BSDY01000023.1"/>
</dbReference>
<evidence type="ECO:0000313" key="1">
    <source>
        <dbReference type="EMBL" id="GLI57748.1"/>
    </source>
</evidence>
<dbReference type="Gene3D" id="1.25.40.10">
    <property type="entry name" value="Tetratricopeptide repeat domain"/>
    <property type="match status" value="1"/>
</dbReference>
<gene>
    <name evidence="1" type="ORF">PM10SUCC1_32620</name>
</gene>
<dbReference type="Pfam" id="PF13174">
    <property type="entry name" value="TPR_6"/>
    <property type="match status" value="1"/>
</dbReference>